<dbReference type="RefSeq" id="WP_058508101.1">
    <property type="nucleotide sequence ID" value="NZ_CAAAIK010000010.1"/>
</dbReference>
<organism evidence="2 3">
    <name type="scientific">Legionella quinlivanii</name>
    <dbReference type="NCBI Taxonomy" id="45073"/>
    <lineage>
        <taxon>Bacteria</taxon>
        <taxon>Pseudomonadati</taxon>
        <taxon>Pseudomonadota</taxon>
        <taxon>Gammaproteobacteria</taxon>
        <taxon>Legionellales</taxon>
        <taxon>Legionellaceae</taxon>
        <taxon>Legionella</taxon>
    </lineage>
</organism>
<reference evidence="2 3" key="1">
    <citation type="submission" date="2015-11" db="EMBL/GenBank/DDBJ databases">
        <title>Genomic analysis of 38 Legionella species identifies large and diverse effector repertoires.</title>
        <authorList>
            <person name="Burstein D."/>
            <person name="Amaro F."/>
            <person name="Zusman T."/>
            <person name="Lifshitz Z."/>
            <person name="Cohen O."/>
            <person name="Gilbert J.A."/>
            <person name="Pupko T."/>
            <person name="Shuman H.A."/>
            <person name="Segal G."/>
        </authorList>
    </citation>
    <scope>NUCLEOTIDE SEQUENCE [LARGE SCALE GENOMIC DNA]</scope>
    <source>
        <strain evidence="2 3">CDC#1442-AUS-E</strain>
    </source>
</reference>
<keyword evidence="3" id="KW-1185">Reference proteome</keyword>
<sequence length="70" mass="7528">MSKKHNSKHFDKVSDTELEKLSGGFTGLTDGKALYKGVAGSYKAPSAPEINLNTKGSSSTKAKNKKKKQK</sequence>
<protein>
    <submittedName>
        <fullName evidence="2">Uncharacterized protein</fullName>
    </submittedName>
</protein>
<dbReference type="PATRIC" id="fig|45073.5.peg.2109"/>
<accession>A0A0W0XUC4</accession>
<dbReference type="Proteomes" id="UP000054618">
    <property type="component" value="Unassembled WGS sequence"/>
</dbReference>
<dbReference type="STRING" id="45073.Lqui_1999"/>
<evidence type="ECO:0000313" key="2">
    <source>
        <dbReference type="EMBL" id="KTD48188.1"/>
    </source>
</evidence>
<proteinExistence type="predicted"/>
<comment type="caution">
    <text evidence="2">The sequence shown here is derived from an EMBL/GenBank/DDBJ whole genome shotgun (WGS) entry which is preliminary data.</text>
</comment>
<dbReference type="EMBL" id="LNYS01000012">
    <property type="protein sequence ID" value="KTD48188.1"/>
    <property type="molecule type" value="Genomic_DNA"/>
</dbReference>
<name>A0A0W0XUC4_9GAMM</name>
<feature type="region of interest" description="Disordered" evidence="1">
    <location>
        <begin position="43"/>
        <end position="70"/>
    </location>
</feature>
<evidence type="ECO:0000313" key="3">
    <source>
        <dbReference type="Proteomes" id="UP000054618"/>
    </source>
</evidence>
<evidence type="ECO:0000256" key="1">
    <source>
        <dbReference type="SAM" id="MobiDB-lite"/>
    </source>
</evidence>
<dbReference type="AlphaFoldDB" id="A0A0W0XUC4"/>
<gene>
    <name evidence="2" type="ORF">Lqui_1999</name>
</gene>